<dbReference type="EMBL" id="LSMT01000510">
    <property type="protein sequence ID" value="PFX16905.1"/>
    <property type="molecule type" value="Genomic_DNA"/>
</dbReference>
<evidence type="ECO:0000313" key="4">
    <source>
        <dbReference type="Proteomes" id="UP000225706"/>
    </source>
</evidence>
<keyword evidence="4" id="KW-1185">Reference proteome</keyword>
<sequence length="135" mass="15090">CASYVGRIGRRQQVYLARGCWYTGIVSHEIGRQSNFYKYSRWKIDSLGTPYDYGSLMHYRSTAFSKNGKPTIVVKKPGQLAKTVHGNVVVSLGFAAAGGEEESNPNARKPAKSVQLGKEEMVNKILRNKQDKNHI</sequence>
<comment type="caution">
    <text evidence="1">Lacks conserved residue(s) required for the propagation of feature annotation.</text>
</comment>
<dbReference type="SUPFAM" id="SSF55486">
    <property type="entry name" value="Metalloproteases ('zincins'), catalytic domain"/>
    <property type="match status" value="1"/>
</dbReference>
<dbReference type="InterPro" id="IPR001506">
    <property type="entry name" value="Peptidase_M12A"/>
</dbReference>
<dbReference type="GO" id="GO:0004222">
    <property type="term" value="F:metalloendopeptidase activity"/>
    <property type="evidence" value="ECO:0007669"/>
    <property type="project" value="InterPro"/>
</dbReference>
<dbReference type="PROSITE" id="PS51864">
    <property type="entry name" value="ASTACIN"/>
    <property type="match status" value="1"/>
</dbReference>
<reference evidence="4" key="1">
    <citation type="journal article" date="2017" name="bioRxiv">
        <title>Comparative analysis of the genomes of Stylophora pistillata and Acropora digitifera provides evidence for extensive differences between species of corals.</title>
        <authorList>
            <person name="Voolstra C.R."/>
            <person name="Li Y."/>
            <person name="Liew Y.J."/>
            <person name="Baumgarten S."/>
            <person name="Zoccola D."/>
            <person name="Flot J.-F."/>
            <person name="Tambutte S."/>
            <person name="Allemand D."/>
            <person name="Aranda M."/>
        </authorList>
    </citation>
    <scope>NUCLEOTIDE SEQUENCE [LARGE SCALE GENOMIC DNA]</scope>
</reference>
<dbReference type="AlphaFoldDB" id="A0A2B4RKV2"/>
<evidence type="ECO:0000313" key="3">
    <source>
        <dbReference type="EMBL" id="PFX16905.1"/>
    </source>
</evidence>
<evidence type="ECO:0000259" key="2">
    <source>
        <dbReference type="PROSITE" id="PS51864"/>
    </source>
</evidence>
<comment type="caution">
    <text evidence="3">The sequence shown here is derived from an EMBL/GenBank/DDBJ whole genome shotgun (WGS) entry which is preliminary data.</text>
</comment>
<proteinExistence type="predicted"/>
<accession>A0A2B4RKV2</accession>
<dbReference type="PANTHER" id="PTHR10127">
    <property type="entry name" value="DISCOIDIN, CUB, EGF, LAMININ , AND ZINC METALLOPROTEASE DOMAIN CONTAINING"/>
    <property type="match status" value="1"/>
</dbReference>
<dbReference type="Gene3D" id="3.40.390.10">
    <property type="entry name" value="Collagenase (Catalytic Domain)"/>
    <property type="match status" value="2"/>
</dbReference>
<dbReference type="PANTHER" id="PTHR10127:SF883">
    <property type="entry name" value="ZINC METALLOPROTEINASE NAS-8"/>
    <property type="match status" value="1"/>
</dbReference>
<dbReference type="InterPro" id="IPR024079">
    <property type="entry name" value="MetalloPept_cat_dom_sf"/>
</dbReference>
<evidence type="ECO:0000256" key="1">
    <source>
        <dbReference type="PROSITE-ProRule" id="PRU01211"/>
    </source>
</evidence>
<dbReference type="OrthoDB" id="5985215at2759"/>
<organism evidence="3 4">
    <name type="scientific">Stylophora pistillata</name>
    <name type="common">Smooth cauliflower coral</name>
    <dbReference type="NCBI Taxonomy" id="50429"/>
    <lineage>
        <taxon>Eukaryota</taxon>
        <taxon>Metazoa</taxon>
        <taxon>Cnidaria</taxon>
        <taxon>Anthozoa</taxon>
        <taxon>Hexacorallia</taxon>
        <taxon>Scleractinia</taxon>
        <taxon>Astrocoeniina</taxon>
        <taxon>Pocilloporidae</taxon>
        <taxon>Stylophora</taxon>
    </lineage>
</organism>
<feature type="domain" description="Peptidase M12A" evidence="2">
    <location>
        <begin position="1"/>
        <end position="135"/>
    </location>
</feature>
<dbReference type="STRING" id="50429.A0A2B4RKV2"/>
<gene>
    <name evidence="3" type="primary">nas-13</name>
    <name evidence="3" type="ORF">AWC38_SpisGene18797</name>
</gene>
<feature type="non-terminal residue" evidence="3">
    <location>
        <position position="1"/>
    </location>
</feature>
<protein>
    <submittedName>
        <fullName evidence="3">Zinc metalloproteinase nas-13</fullName>
    </submittedName>
</protein>
<dbReference type="Pfam" id="PF01400">
    <property type="entry name" value="Astacin"/>
    <property type="match status" value="2"/>
</dbReference>
<name>A0A2B4RKV2_STYPI</name>
<dbReference type="GO" id="GO:0006508">
    <property type="term" value="P:proteolysis"/>
    <property type="evidence" value="ECO:0007669"/>
    <property type="project" value="InterPro"/>
</dbReference>
<dbReference type="Proteomes" id="UP000225706">
    <property type="component" value="Unassembled WGS sequence"/>
</dbReference>